<gene>
    <name evidence="1" type="ORF">HanXRQr2_Chr05g0218421</name>
</gene>
<dbReference type="AlphaFoldDB" id="A0A9K3IZR4"/>
<evidence type="ECO:0000313" key="2">
    <source>
        <dbReference type="Proteomes" id="UP000215914"/>
    </source>
</evidence>
<evidence type="ECO:0000313" key="1">
    <source>
        <dbReference type="EMBL" id="KAF5806188.1"/>
    </source>
</evidence>
<accession>A0A9K3IZR4</accession>
<dbReference type="PANTHER" id="PTHR31099">
    <property type="entry name" value="OS06G0165300 PROTEIN"/>
    <property type="match status" value="1"/>
</dbReference>
<dbReference type="Proteomes" id="UP000215914">
    <property type="component" value="Unassembled WGS sequence"/>
</dbReference>
<name>A0A9K3IZR4_HELAN</name>
<dbReference type="EMBL" id="MNCJ02000320">
    <property type="protein sequence ID" value="KAF5806188.1"/>
    <property type="molecule type" value="Genomic_DNA"/>
</dbReference>
<sequence length="114" mass="13900">MAHILQYFGFHIYQMNPPRMVRVRHFEFLCRDHDIEPTVERFRVFYQLIQNMGFYSFGSRGGAKKILLNPPKNFHDWKQKFFFIREEVMPIAMTFRPWSEVIEKEELAIPKKDD</sequence>
<keyword evidence="2" id="KW-1185">Reference proteome</keyword>
<protein>
    <submittedName>
        <fullName evidence="1">Uncharacterized protein</fullName>
    </submittedName>
</protein>
<organism evidence="1 2">
    <name type="scientific">Helianthus annuus</name>
    <name type="common">Common sunflower</name>
    <dbReference type="NCBI Taxonomy" id="4232"/>
    <lineage>
        <taxon>Eukaryota</taxon>
        <taxon>Viridiplantae</taxon>
        <taxon>Streptophyta</taxon>
        <taxon>Embryophyta</taxon>
        <taxon>Tracheophyta</taxon>
        <taxon>Spermatophyta</taxon>
        <taxon>Magnoliopsida</taxon>
        <taxon>eudicotyledons</taxon>
        <taxon>Gunneridae</taxon>
        <taxon>Pentapetalae</taxon>
        <taxon>asterids</taxon>
        <taxon>campanulids</taxon>
        <taxon>Asterales</taxon>
        <taxon>Asteraceae</taxon>
        <taxon>Asteroideae</taxon>
        <taxon>Heliantheae alliance</taxon>
        <taxon>Heliantheae</taxon>
        <taxon>Helianthus</taxon>
    </lineage>
</organism>
<dbReference type="PANTHER" id="PTHR31099:SF49">
    <property type="entry name" value="MYOSIN HEAVY CHAIN-LIKE PROTEIN"/>
    <property type="match status" value="1"/>
</dbReference>
<reference evidence="1" key="2">
    <citation type="submission" date="2020-06" db="EMBL/GenBank/DDBJ databases">
        <title>Helianthus annuus Genome sequencing and assembly Release 2.</title>
        <authorList>
            <person name="Gouzy J."/>
            <person name="Langlade N."/>
            <person name="Munos S."/>
        </authorList>
    </citation>
    <scope>NUCLEOTIDE SEQUENCE</scope>
    <source>
        <tissue evidence="1">Leaves</tissue>
    </source>
</reference>
<reference evidence="1" key="1">
    <citation type="journal article" date="2017" name="Nature">
        <title>The sunflower genome provides insights into oil metabolism, flowering and Asterid evolution.</title>
        <authorList>
            <person name="Badouin H."/>
            <person name="Gouzy J."/>
            <person name="Grassa C.J."/>
            <person name="Murat F."/>
            <person name="Staton S.E."/>
            <person name="Cottret L."/>
            <person name="Lelandais-Briere C."/>
            <person name="Owens G.L."/>
            <person name="Carrere S."/>
            <person name="Mayjonade B."/>
            <person name="Legrand L."/>
            <person name="Gill N."/>
            <person name="Kane N.C."/>
            <person name="Bowers J.E."/>
            <person name="Hubner S."/>
            <person name="Bellec A."/>
            <person name="Berard A."/>
            <person name="Berges H."/>
            <person name="Blanchet N."/>
            <person name="Boniface M.C."/>
            <person name="Brunel D."/>
            <person name="Catrice O."/>
            <person name="Chaidir N."/>
            <person name="Claudel C."/>
            <person name="Donnadieu C."/>
            <person name="Faraut T."/>
            <person name="Fievet G."/>
            <person name="Helmstetter N."/>
            <person name="King M."/>
            <person name="Knapp S.J."/>
            <person name="Lai Z."/>
            <person name="Le Paslier M.C."/>
            <person name="Lippi Y."/>
            <person name="Lorenzon L."/>
            <person name="Mandel J.R."/>
            <person name="Marage G."/>
            <person name="Marchand G."/>
            <person name="Marquand E."/>
            <person name="Bret-Mestries E."/>
            <person name="Morien E."/>
            <person name="Nambeesan S."/>
            <person name="Nguyen T."/>
            <person name="Pegot-Espagnet P."/>
            <person name="Pouilly N."/>
            <person name="Raftis F."/>
            <person name="Sallet E."/>
            <person name="Schiex T."/>
            <person name="Thomas J."/>
            <person name="Vandecasteele C."/>
            <person name="Vares D."/>
            <person name="Vear F."/>
            <person name="Vautrin S."/>
            <person name="Crespi M."/>
            <person name="Mangin B."/>
            <person name="Burke J.M."/>
            <person name="Salse J."/>
            <person name="Munos S."/>
            <person name="Vincourt P."/>
            <person name="Rieseberg L.H."/>
            <person name="Langlade N.B."/>
        </authorList>
    </citation>
    <scope>NUCLEOTIDE SEQUENCE</scope>
    <source>
        <tissue evidence="1">Leaves</tissue>
    </source>
</reference>
<comment type="caution">
    <text evidence="1">The sequence shown here is derived from an EMBL/GenBank/DDBJ whole genome shotgun (WGS) entry which is preliminary data.</text>
</comment>
<dbReference type="Gramene" id="mRNA:HanXRQr2_Chr05g0218421">
    <property type="protein sequence ID" value="CDS:HanXRQr2_Chr05g0218421.1"/>
    <property type="gene ID" value="HanXRQr2_Chr05g0218421"/>
</dbReference>
<proteinExistence type="predicted"/>